<dbReference type="InterPro" id="IPR002925">
    <property type="entry name" value="Dienelactn_hydro"/>
</dbReference>
<keyword evidence="3" id="KW-1185">Reference proteome</keyword>
<dbReference type="Gene3D" id="3.40.50.1820">
    <property type="entry name" value="alpha/beta hydrolase"/>
    <property type="match status" value="1"/>
</dbReference>
<feature type="domain" description="Dienelactone hydrolase" evidence="1">
    <location>
        <begin position="40"/>
        <end position="84"/>
    </location>
</feature>
<protein>
    <submittedName>
        <fullName evidence="2">Dienelactone hydrolase family protein</fullName>
    </submittedName>
</protein>
<dbReference type="SUPFAM" id="SSF53474">
    <property type="entry name" value="alpha/beta-Hydrolases"/>
    <property type="match status" value="1"/>
</dbReference>
<dbReference type="EMBL" id="JADEWB010000008">
    <property type="protein sequence ID" value="MBE9235003.1"/>
    <property type="molecule type" value="Genomic_DNA"/>
</dbReference>
<evidence type="ECO:0000313" key="2">
    <source>
        <dbReference type="EMBL" id="MBE9235003.1"/>
    </source>
</evidence>
<dbReference type="Pfam" id="PF01738">
    <property type="entry name" value="DLH"/>
    <property type="match status" value="1"/>
</dbReference>
<organism evidence="2 3">
    <name type="scientific">Sphaerospermopsis aphanizomenoides LEGE 00250</name>
    <dbReference type="NCBI Taxonomy" id="2777972"/>
    <lineage>
        <taxon>Bacteria</taxon>
        <taxon>Bacillati</taxon>
        <taxon>Cyanobacteriota</taxon>
        <taxon>Cyanophyceae</taxon>
        <taxon>Nostocales</taxon>
        <taxon>Aphanizomenonaceae</taxon>
        <taxon>Sphaerospermopsis</taxon>
        <taxon>Sphaerospermopsis aphanizomenoides</taxon>
    </lineage>
</organism>
<keyword evidence="2" id="KW-0378">Hydrolase</keyword>
<evidence type="ECO:0000259" key="1">
    <source>
        <dbReference type="Pfam" id="PF01738"/>
    </source>
</evidence>
<proteinExistence type="predicted"/>
<name>A0ABR9V968_9CYAN</name>
<sequence length="89" mass="9795">MKILLSVFFTPVVVLLTCMDVLAAINIKKIGYKQGKTVLKGYLAYDDSLKGKLPGVLVVHEWNGLQSYAKQRTEHLAKLGYVAAIINSS</sequence>
<gene>
    <name evidence="2" type="ORF">IQ227_02840</name>
</gene>
<accession>A0ABR9V968</accession>
<dbReference type="InterPro" id="IPR029058">
    <property type="entry name" value="AB_hydrolase_fold"/>
</dbReference>
<dbReference type="Proteomes" id="UP000606776">
    <property type="component" value="Unassembled WGS sequence"/>
</dbReference>
<comment type="caution">
    <text evidence="2">The sequence shown here is derived from an EMBL/GenBank/DDBJ whole genome shotgun (WGS) entry which is preliminary data.</text>
</comment>
<reference evidence="2 3" key="1">
    <citation type="submission" date="2020-10" db="EMBL/GenBank/DDBJ databases">
        <authorList>
            <person name="Castelo-Branco R."/>
            <person name="Eusebio N."/>
            <person name="Adriana R."/>
            <person name="Vieira A."/>
            <person name="Brugerolle De Fraissinette N."/>
            <person name="Rezende De Castro R."/>
            <person name="Schneider M.P."/>
            <person name="Vasconcelos V."/>
            <person name="Leao P.N."/>
        </authorList>
    </citation>
    <scope>NUCLEOTIDE SEQUENCE [LARGE SCALE GENOMIC DNA]</scope>
    <source>
        <strain evidence="2 3">LEGE 00250</strain>
    </source>
</reference>
<dbReference type="GO" id="GO:0016787">
    <property type="term" value="F:hydrolase activity"/>
    <property type="evidence" value="ECO:0007669"/>
    <property type="project" value="UniProtKB-KW"/>
</dbReference>
<evidence type="ECO:0000313" key="3">
    <source>
        <dbReference type="Proteomes" id="UP000606776"/>
    </source>
</evidence>